<dbReference type="Proteomes" id="UP000033101">
    <property type="component" value="Chromosome"/>
</dbReference>
<protein>
    <submittedName>
        <fullName evidence="1">Uncharacterized protein</fullName>
    </submittedName>
</protein>
<dbReference type="KEGG" id="mhor:MSHOH_2945"/>
<reference evidence="1 2" key="1">
    <citation type="submission" date="2014-07" db="EMBL/GenBank/DDBJ databases">
        <title>Methanogenic archaea and the global carbon cycle.</title>
        <authorList>
            <person name="Henriksen J.R."/>
            <person name="Luke J."/>
            <person name="Reinhart S."/>
            <person name="Benedict M.N."/>
            <person name="Youngblut N.D."/>
            <person name="Metcalf M.E."/>
            <person name="Whitaker R.J."/>
            <person name="Metcalf W.W."/>
        </authorList>
    </citation>
    <scope>NUCLEOTIDE SEQUENCE [LARGE SCALE GENOMIC DNA]</scope>
    <source>
        <strain evidence="1 2">HB-1</strain>
    </source>
</reference>
<sequence>MHVTTIYGSEQHCPFDFGIIWKGKCLIYCFCIINSLIRCSVIAINIDTTVYCSTLDRGERNSAYVIISKADSAAQSQR</sequence>
<name>A0A0E3SHU3_9EURY</name>
<evidence type="ECO:0000313" key="2">
    <source>
        <dbReference type="Proteomes" id="UP000033101"/>
    </source>
</evidence>
<dbReference type="EMBL" id="CP009516">
    <property type="protein sequence ID" value="AKB79428.1"/>
    <property type="molecule type" value="Genomic_DNA"/>
</dbReference>
<accession>A0A0E3SHU3</accession>
<proteinExistence type="predicted"/>
<organism evidence="1 2">
    <name type="scientific">Methanosarcina horonobensis HB-1 = JCM 15518</name>
    <dbReference type="NCBI Taxonomy" id="1434110"/>
    <lineage>
        <taxon>Archaea</taxon>
        <taxon>Methanobacteriati</taxon>
        <taxon>Methanobacteriota</taxon>
        <taxon>Stenosarchaea group</taxon>
        <taxon>Methanomicrobia</taxon>
        <taxon>Methanosarcinales</taxon>
        <taxon>Methanosarcinaceae</taxon>
        <taxon>Methanosarcina</taxon>
    </lineage>
</organism>
<dbReference type="HOGENOM" id="CLU_2613651_0_0_2"/>
<dbReference type="AlphaFoldDB" id="A0A0E3SHU3"/>
<gene>
    <name evidence="1" type="ORF">MSHOH_2945</name>
</gene>
<keyword evidence="2" id="KW-1185">Reference proteome</keyword>
<evidence type="ECO:0000313" key="1">
    <source>
        <dbReference type="EMBL" id="AKB79428.1"/>
    </source>
</evidence>